<dbReference type="RefSeq" id="XP_053023119.1">
    <property type="nucleotide sequence ID" value="XM_053171901.1"/>
</dbReference>
<evidence type="ECO:0000313" key="1">
    <source>
        <dbReference type="EMBL" id="WAQ87564.1"/>
    </source>
</evidence>
<keyword evidence="2" id="KW-1185">Reference proteome</keyword>
<organism evidence="1 2">
    <name type="scientific">Puccinia triticina</name>
    <dbReference type="NCBI Taxonomy" id="208348"/>
    <lineage>
        <taxon>Eukaryota</taxon>
        <taxon>Fungi</taxon>
        <taxon>Dikarya</taxon>
        <taxon>Basidiomycota</taxon>
        <taxon>Pucciniomycotina</taxon>
        <taxon>Pucciniomycetes</taxon>
        <taxon>Pucciniales</taxon>
        <taxon>Pucciniaceae</taxon>
        <taxon>Puccinia</taxon>
    </lineage>
</organism>
<reference evidence="1" key="1">
    <citation type="submission" date="2022-10" db="EMBL/GenBank/DDBJ databases">
        <title>Puccinia triticina Genome sequencing and assembly.</title>
        <authorList>
            <person name="Li C."/>
        </authorList>
    </citation>
    <scope>NUCLEOTIDE SEQUENCE</scope>
    <source>
        <strain evidence="1">Pt15</strain>
    </source>
</reference>
<sequence>MPLSESPPYMYAALGISTLIVCRSRQELLSTYFQPLSGLYTESATNASGP</sequence>
<accession>A0ABY7CSC5</accession>
<dbReference type="EMBL" id="CP110428">
    <property type="protein sequence ID" value="WAQ87564.1"/>
    <property type="molecule type" value="Genomic_DNA"/>
</dbReference>
<dbReference type="Proteomes" id="UP001164743">
    <property type="component" value="Chromosome 8A"/>
</dbReference>
<protein>
    <submittedName>
        <fullName evidence="1">Uncharacterized protein</fullName>
    </submittedName>
</protein>
<gene>
    <name evidence="1" type="ORF">PtA15_8A468</name>
</gene>
<evidence type="ECO:0000313" key="2">
    <source>
        <dbReference type="Proteomes" id="UP001164743"/>
    </source>
</evidence>
<name>A0ABY7CSC5_9BASI</name>
<dbReference type="GeneID" id="77812796"/>
<proteinExistence type="predicted"/>